<sequence>MEKKTLDVQGMSCGHCKAAVEGALKNLDGVSVAEVHLETGKVDVTYDESKVSVDAMKEAIEEEGYDVVA</sequence>
<dbReference type="InterPro" id="IPR001802">
    <property type="entry name" value="MerP/CopZ"/>
</dbReference>
<keyword evidence="4" id="KW-0479">Metal-binding</keyword>
<comment type="caution">
    <text evidence="8">The sequence shown here is derived from an EMBL/GenBank/DDBJ whole genome shotgun (WGS) entry which is preliminary data.</text>
</comment>
<evidence type="ECO:0000256" key="5">
    <source>
        <dbReference type="ARBA" id="ARBA00023008"/>
    </source>
</evidence>
<feature type="domain" description="HMA" evidence="7">
    <location>
        <begin position="2"/>
        <end position="68"/>
    </location>
</feature>
<dbReference type="NCBIfam" id="TIGR00003">
    <property type="entry name" value="copper ion binding protein"/>
    <property type="match status" value="1"/>
</dbReference>
<evidence type="ECO:0000313" key="9">
    <source>
        <dbReference type="Proteomes" id="UP001597227"/>
    </source>
</evidence>
<gene>
    <name evidence="8" type="primary">copZ</name>
    <name evidence="8" type="ORF">ACFSFW_02205</name>
</gene>
<dbReference type="InterPro" id="IPR006122">
    <property type="entry name" value="HMA_Cu_ion-bd"/>
</dbReference>
<dbReference type="PROSITE" id="PS01047">
    <property type="entry name" value="HMA_1"/>
    <property type="match status" value="1"/>
</dbReference>
<accession>A0ABW4MHL7</accession>
<dbReference type="InterPro" id="IPR017969">
    <property type="entry name" value="Heavy-metal-associated_CS"/>
</dbReference>
<reference evidence="9" key="1">
    <citation type="journal article" date="2019" name="Int. J. Syst. Evol. Microbiol.">
        <title>The Global Catalogue of Microorganisms (GCM) 10K type strain sequencing project: providing services to taxonomists for standard genome sequencing and annotation.</title>
        <authorList>
            <consortium name="The Broad Institute Genomics Platform"/>
            <consortium name="The Broad Institute Genome Sequencing Center for Infectious Disease"/>
            <person name="Wu L."/>
            <person name="Ma J."/>
        </authorList>
    </citation>
    <scope>NUCLEOTIDE SEQUENCE [LARGE SCALE GENOMIC DNA]</scope>
    <source>
        <strain evidence="9">CCUG 15531</strain>
    </source>
</reference>
<evidence type="ECO:0000256" key="6">
    <source>
        <dbReference type="ARBA" id="ARBA00023186"/>
    </source>
</evidence>
<organism evidence="8 9">
    <name type="scientific">Fredinandcohnia salidurans</name>
    <dbReference type="NCBI Taxonomy" id="2595041"/>
    <lineage>
        <taxon>Bacteria</taxon>
        <taxon>Bacillati</taxon>
        <taxon>Bacillota</taxon>
        <taxon>Bacilli</taxon>
        <taxon>Bacillales</taxon>
        <taxon>Bacillaceae</taxon>
        <taxon>Fredinandcohnia</taxon>
    </lineage>
</organism>
<dbReference type="CDD" id="cd00371">
    <property type="entry name" value="HMA"/>
    <property type="match status" value="1"/>
</dbReference>
<evidence type="ECO:0000256" key="4">
    <source>
        <dbReference type="ARBA" id="ARBA00022723"/>
    </source>
</evidence>
<proteinExistence type="predicted"/>
<dbReference type="PRINTS" id="PR00946">
    <property type="entry name" value="HGSCAVENGER"/>
</dbReference>
<dbReference type="InterPro" id="IPR036163">
    <property type="entry name" value="HMA_dom_sf"/>
</dbReference>
<dbReference type="InterPro" id="IPR049740">
    <property type="entry name" value="CopZ"/>
</dbReference>
<dbReference type="PANTHER" id="PTHR46594">
    <property type="entry name" value="P-TYPE CATION-TRANSPORTING ATPASE"/>
    <property type="match status" value="1"/>
</dbReference>
<protein>
    <recommendedName>
        <fullName evidence="2">Copper chaperone CopZ</fullName>
    </recommendedName>
</protein>
<dbReference type="Gene3D" id="3.30.70.100">
    <property type="match status" value="1"/>
</dbReference>
<name>A0ABW4MHL7_9BACI</name>
<keyword evidence="3" id="KW-0963">Cytoplasm</keyword>
<keyword evidence="6" id="KW-0143">Chaperone</keyword>
<keyword evidence="9" id="KW-1185">Reference proteome</keyword>
<evidence type="ECO:0000313" key="8">
    <source>
        <dbReference type="EMBL" id="MFD1777494.1"/>
    </source>
</evidence>
<evidence type="ECO:0000259" key="7">
    <source>
        <dbReference type="PROSITE" id="PS50846"/>
    </source>
</evidence>
<comment type="subcellular location">
    <subcellularLocation>
        <location evidence="1">Cytoplasm</location>
    </subcellularLocation>
</comment>
<dbReference type="InterPro" id="IPR006121">
    <property type="entry name" value="HMA_dom"/>
</dbReference>
<evidence type="ECO:0000256" key="1">
    <source>
        <dbReference type="ARBA" id="ARBA00004496"/>
    </source>
</evidence>
<dbReference type="EMBL" id="JBHUEK010000004">
    <property type="protein sequence ID" value="MFD1777494.1"/>
    <property type="molecule type" value="Genomic_DNA"/>
</dbReference>
<dbReference type="Proteomes" id="UP001597227">
    <property type="component" value="Unassembled WGS sequence"/>
</dbReference>
<dbReference type="Pfam" id="PF00403">
    <property type="entry name" value="HMA"/>
    <property type="match status" value="1"/>
</dbReference>
<dbReference type="RefSeq" id="WP_388034874.1">
    <property type="nucleotide sequence ID" value="NZ_JBHUEK010000004.1"/>
</dbReference>
<evidence type="ECO:0000256" key="2">
    <source>
        <dbReference type="ARBA" id="ARBA00015313"/>
    </source>
</evidence>
<dbReference type="PANTHER" id="PTHR46594:SF4">
    <property type="entry name" value="P-TYPE CATION-TRANSPORTING ATPASE"/>
    <property type="match status" value="1"/>
</dbReference>
<dbReference type="PROSITE" id="PS50846">
    <property type="entry name" value="HMA_2"/>
    <property type="match status" value="1"/>
</dbReference>
<evidence type="ECO:0000256" key="3">
    <source>
        <dbReference type="ARBA" id="ARBA00022490"/>
    </source>
</evidence>
<keyword evidence="5" id="KW-0186">Copper</keyword>
<dbReference type="NCBIfam" id="NF033795">
    <property type="entry name" value="chaper_CopZ_Bs"/>
    <property type="match status" value="1"/>
</dbReference>
<dbReference type="SUPFAM" id="SSF55008">
    <property type="entry name" value="HMA, heavy metal-associated domain"/>
    <property type="match status" value="1"/>
</dbReference>